<dbReference type="GO" id="GO:0016787">
    <property type="term" value="F:hydrolase activity"/>
    <property type="evidence" value="ECO:0007669"/>
    <property type="project" value="UniProtKB-KW"/>
</dbReference>
<evidence type="ECO:0000313" key="7">
    <source>
        <dbReference type="Proteomes" id="UP000184038"/>
    </source>
</evidence>
<keyword evidence="6" id="KW-0347">Helicase</keyword>
<evidence type="ECO:0000259" key="4">
    <source>
        <dbReference type="PROSITE" id="PS51192"/>
    </source>
</evidence>
<dbReference type="InterPro" id="IPR001650">
    <property type="entry name" value="Helicase_C-like"/>
</dbReference>
<dbReference type="PROSITE" id="PS51194">
    <property type="entry name" value="HELICASE_CTER"/>
    <property type="match status" value="1"/>
</dbReference>
<evidence type="ECO:0000313" key="6">
    <source>
        <dbReference type="EMBL" id="SHM40607.1"/>
    </source>
</evidence>
<dbReference type="Proteomes" id="UP000184038">
    <property type="component" value="Unassembled WGS sequence"/>
</dbReference>
<dbReference type="InterPro" id="IPR049730">
    <property type="entry name" value="SNF2/RAD54-like_C"/>
</dbReference>
<dbReference type="PROSITE" id="PS51192">
    <property type="entry name" value="HELICASE_ATP_BIND_1"/>
    <property type="match status" value="1"/>
</dbReference>
<keyword evidence="6" id="KW-0547">Nucleotide-binding</keyword>
<evidence type="ECO:0000256" key="1">
    <source>
        <dbReference type="ARBA" id="ARBA00022801"/>
    </source>
</evidence>
<dbReference type="SMART" id="SM00490">
    <property type="entry name" value="HELICc"/>
    <property type="match status" value="1"/>
</dbReference>
<dbReference type="PROSITE" id="PS50966">
    <property type="entry name" value="ZF_SWIM"/>
    <property type="match status" value="1"/>
</dbReference>
<reference evidence="6 7" key="1">
    <citation type="submission" date="2016-11" db="EMBL/GenBank/DDBJ databases">
        <authorList>
            <person name="Jaros S."/>
            <person name="Januszkiewicz K."/>
            <person name="Wedrychowicz H."/>
        </authorList>
    </citation>
    <scope>NUCLEOTIDE SEQUENCE [LARGE SCALE GENOMIC DNA]</scope>
    <source>
        <strain evidence="6 7">DSM 15930</strain>
    </source>
</reference>
<dbReference type="EMBL" id="FRCP01000009">
    <property type="protein sequence ID" value="SHM40607.1"/>
    <property type="molecule type" value="Genomic_DNA"/>
</dbReference>
<dbReference type="SMART" id="SM00487">
    <property type="entry name" value="DEXDc"/>
    <property type="match status" value="1"/>
</dbReference>
<dbReference type="CDD" id="cd18012">
    <property type="entry name" value="DEXQc_arch_SWI2_SNF2"/>
    <property type="match status" value="1"/>
</dbReference>
<dbReference type="CDD" id="cd18793">
    <property type="entry name" value="SF2_C_SNF"/>
    <property type="match status" value="1"/>
</dbReference>
<dbReference type="InterPro" id="IPR000330">
    <property type="entry name" value="SNF2_N"/>
</dbReference>
<dbReference type="InterPro" id="IPR038718">
    <property type="entry name" value="SNF2-like_sf"/>
</dbReference>
<dbReference type="SUPFAM" id="SSF52540">
    <property type="entry name" value="P-loop containing nucleoside triphosphate hydrolases"/>
    <property type="match status" value="2"/>
</dbReference>
<organism evidence="6 7">
    <name type="scientific">Anaerosporobacter mobilis DSM 15930</name>
    <dbReference type="NCBI Taxonomy" id="1120996"/>
    <lineage>
        <taxon>Bacteria</taxon>
        <taxon>Bacillati</taxon>
        <taxon>Bacillota</taxon>
        <taxon>Clostridia</taxon>
        <taxon>Lachnospirales</taxon>
        <taxon>Lachnospiraceae</taxon>
        <taxon>Anaerosporobacter</taxon>
    </lineage>
</organism>
<proteinExistence type="predicted"/>
<accession>A0A1M7IJN6</accession>
<dbReference type="OrthoDB" id="9760715at2"/>
<evidence type="ECO:0000259" key="3">
    <source>
        <dbReference type="PROSITE" id="PS50966"/>
    </source>
</evidence>
<keyword evidence="7" id="KW-1185">Reference proteome</keyword>
<feature type="domain" description="SWIM-type" evidence="3">
    <location>
        <begin position="61"/>
        <end position="108"/>
    </location>
</feature>
<gene>
    <name evidence="6" type="ORF">SAMN02746066_01889</name>
</gene>
<keyword evidence="2" id="KW-0479">Metal-binding</keyword>
<dbReference type="InterPro" id="IPR027417">
    <property type="entry name" value="P-loop_NTPase"/>
</dbReference>
<dbReference type="STRING" id="1120996.SAMN02746066_01889"/>
<dbReference type="AlphaFoldDB" id="A0A1M7IJN6"/>
<keyword evidence="1" id="KW-0378">Hydrolase</keyword>
<feature type="domain" description="Helicase ATP-binding" evidence="4">
    <location>
        <begin position="654"/>
        <end position="819"/>
    </location>
</feature>
<dbReference type="PANTHER" id="PTHR10799">
    <property type="entry name" value="SNF2/RAD54 HELICASE FAMILY"/>
    <property type="match status" value="1"/>
</dbReference>
<dbReference type="Gene3D" id="3.40.50.10810">
    <property type="entry name" value="Tandem AAA-ATPase domain"/>
    <property type="match status" value="1"/>
</dbReference>
<protein>
    <submittedName>
        <fullName evidence="6">Superfamily II DNA or RNA helicase, SNF2 family</fullName>
    </submittedName>
</protein>
<keyword evidence="2" id="KW-0862">Zinc</keyword>
<dbReference type="InterPro" id="IPR013663">
    <property type="entry name" value="Helicase_SWF/SNF/SWI_bac"/>
</dbReference>
<feature type="domain" description="Helicase C-terminal" evidence="5">
    <location>
        <begin position="926"/>
        <end position="1097"/>
    </location>
</feature>
<dbReference type="InterPro" id="IPR014001">
    <property type="entry name" value="Helicase_ATP-bd"/>
</dbReference>
<dbReference type="InterPro" id="IPR007527">
    <property type="entry name" value="Znf_SWIM"/>
</dbReference>
<sequence>MIYNKNNMQGDFERAALQAGKELYENHRVTITHFQGFYYENSTDIVYEVHAKVQGDSKNVFEVQFLLQHSCISGERCCCSQKENSYVPYWDLARRRCRHIAATMFELMDYVQEHPDCIETDWKMANMIIGYQNESIAKTLVSTDEKILLEPIIEKNGEEYRVLFKIGNKKKYVIKNLYEFVDDIQSGAKVAYGKDLEVVHHIDIFEEKSKELVIFILAKVAETRTFLNEINYYNYGRLPKKRHITLTPSVLDDFFQIMEGETITMVDKEVESKKEGTKQIQLVRENPKVPVVIDRFSPSVLFGADDVMKPKDFAGITVSVQIDGYMQGKQYAYVLMSDKLFRADEDFKYAMQSFLKTVDKNGKRDFIVGEFVAGFYQQVLNKIRNYIDLQEYDHEEIAAALPPDPVFEIYMDKVEENVFCEVKASYGEESYNIYDECEAHQKICNQTEEFQVAAVVNRYLPYRDEKQVMNHCGNDDEVIYRLLDEGIEDLMQYGQLFISDGLQRMKINASPKISVGVSINHNLLDLTIDSSEVDFHELQEILSSYRMKKRYHRLNNGNFLQLEDNSLTALSELMESTHLSVKDLTKGKLHIPAYRALYLDKILQESEGIHYARDKKVKEMLRNFKAIEESEFEVPKELEDILRPYQKVGYQWLRTMEAYQFGGILADDMGLGKTVQMIAVLLSAKLEGKEGTSLIVCPASLIYNWENECHQFAPALQVKVVAGTVEERTNLLRDVIEEKEKVDVLITSYDLLKRDIEQYESIPFLYEIIDEAQYIKNQATMGAKAVKIINAKIRFALTGTPIENRLSELWSIFDYLMPGFLYRYEQFKKEMEVPITKRQEEDVTVRLKKMVAPFILRRLKKDVLKDLPDILEQVTYAKMAKEQRSIYEAYTEKVRAGLAGQSKEEFASSKLKILAELTKLRQICCDPTLLYENYEEESAKLATCMELLHNAVDGNHKVLLFSQFTSMLSIIEERLKQEGITYYKITGATKKEERIQLVNKFNEDDTTVFLISLKAGGTGLNLTGADIVIHFDPWWNVAAQNQATDRAHRIGQKNVVTVFKLIMQDTIEEKIMKMQLAKKDLADQIISEDTNQLQNMTREDFEELLGEGICVLTV</sequence>
<dbReference type="GO" id="GO:0005524">
    <property type="term" value="F:ATP binding"/>
    <property type="evidence" value="ECO:0007669"/>
    <property type="project" value="InterPro"/>
</dbReference>
<keyword evidence="2" id="KW-0863">Zinc-finger</keyword>
<dbReference type="RefSeq" id="WP_084139175.1">
    <property type="nucleotide sequence ID" value="NZ_FRCP01000009.1"/>
</dbReference>
<dbReference type="Gene3D" id="3.40.50.300">
    <property type="entry name" value="P-loop containing nucleotide triphosphate hydrolases"/>
    <property type="match status" value="1"/>
</dbReference>
<keyword evidence="6" id="KW-0067">ATP-binding</keyword>
<evidence type="ECO:0000256" key="2">
    <source>
        <dbReference type="PROSITE-ProRule" id="PRU00325"/>
    </source>
</evidence>
<dbReference type="Pfam" id="PF00176">
    <property type="entry name" value="SNF2-rel_dom"/>
    <property type="match status" value="1"/>
</dbReference>
<name>A0A1M7IJN6_9FIRM</name>
<evidence type="ECO:0000259" key="5">
    <source>
        <dbReference type="PROSITE" id="PS51194"/>
    </source>
</evidence>
<dbReference type="Pfam" id="PF00271">
    <property type="entry name" value="Helicase_C"/>
    <property type="match status" value="1"/>
</dbReference>
<dbReference type="GO" id="GO:0008270">
    <property type="term" value="F:zinc ion binding"/>
    <property type="evidence" value="ECO:0007669"/>
    <property type="project" value="UniProtKB-KW"/>
</dbReference>
<dbReference type="GO" id="GO:0004386">
    <property type="term" value="F:helicase activity"/>
    <property type="evidence" value="ECO:0007669"/>
    <property type="project" value="UniProtKB-KW"/>
</dbReference>
<dbReference type="Pfam" id="PF08455">
    <property type="entry name" value="SNF2_assoc"/>
    <property type="match status" value="1"/>
</dbReference>